<dbReference type="Pfam" id="PF13155">
    <property type="entry name" value="Toprim_2"/>
    <property type="match status" value="1"/>
</dbReference>
<keyword evidence="8 12" id="KW-0862">Zinc</keyword>
<keyword evidence="6 12" id="KW-0479">Metal-binding</keyword>
<dbReference type="GO" id="GO:0008270">
    <property type="term" value="F:zinc ion binding"/>
    <property type="evidence" value="ECO:0007669"/>
    <property type="project" value="UniProtKB-UniRule"/>
</dbReference>
<dbReference type="InterPro" id="IPR006295">
    <property type="entry name" value="DNA_primase_DnaG"/>
</dbReference>
<dbReference type="SMART" id="SM00493">
    <property type="entry name" value="TOPRIM"/>
    <property type="match status" value="1"/>
</dbReference>
<dbReference type="FunFam" id="3.90.980.10:FF:000001">
    <property type="entry name" value="DNA primase"/>
    <property type="match status" value="1"/>
</dbReference>
<dbReference type="InterPro" id="IPR036977">
    <property type="entry name" value="DNA_primase_Znf_CHC2"/>
</dbReference>
<dbReference type="AlphaFoldDB" id="A0A2H0DVY9"/>
<evidence type="ECO:0000256" key="12">
    <source>
        <dbReference type="HAMAP-Rule" id="MF_00974"/>
    </source>
</evidence>
<dbReference type="InterPro" id="IPR030846">
    <property type="entry name" value="DnaG_bac"/>
</dbReference>
<dbReference type="HAMAP" id="MF_00974">
    <property type="entry name" value="DNA_primase_DnaG"/>
    <property type="match status" value="1"/>
</dbReference>
<evidence type="ECO:0000256" key="3">
    <source>
        <dbReference type="ARBA" id="ARBA00022679"/>
    </source>
</evidence>
<dbReference type="PANTHER" id="PTHR30313:SF2">
    <property type="entry name" value="DNA PRIMASE"/>
    <property type="match status" value="1"/>
</dbReference>
<dbReference type="GO" id="GO:1990077">
    <property type="term" value="C:primosome complex"/>
    <property type="evidence" value="ECO:0007669"/>
    <property type="project" value="UniProtKB-KW"/>
</dbReference>
<dbReference type="GO" id="GO:0000428">
    <property type="term" value="C:DNA-directed RNA polymerase complex"/>
    <property type="evidence" value="ECO:0007669"/>
    <property type="project" value="UniProtKB-KW"/>
</dbReference>
<dbReference type="SUPFAM" id="SSF56731">
    <property type="entry name" value="DNA primase core"/>
    <property type="match status" value="1"/>
</dbReference>
<dbReference type="InterPro" id="IPR037068">
    <property type="entry name" value="DNA_primase_core_N_sf"/>
</dbReference>
<gene>
    <name evidence="12 17" type="primary">dnaG</name>
    <name evidence="17" type="ORF">COW82_02755</name>
</gene>
<dbReference type="FunFam" id="3.90.580.10:FF:000001">
    <property type="entry name" value="DNA primase"/>
    <property type="match status" value="1"/>
</dbReference>
<dbReference type="InterPro" id="IPR050219">
    <property type="entry name" value="DnaG_primase"/>
</dbReference>
<dbReference type="InterPro" id="IPR013264">
    <property type="entry name" value="DNAG_N"/>
</dbReference>
<evidence type="ECO:0000256" key="14">
    <source>
        <dbReference type="PIRSR" id="PIRSR002811-1"/>
    </source>
</evidence>
<dbReference type="InterPro" id="IPR034151">
    <property type="entry name" value="TOPRIM_DnaG_bac"/>
</dbReference>
<reference evidence="17 18" key="1">
    <citation type="submission" date="2017-09" db="EMBL/GenBank/DDBJ databases">
        <title>Depth-based differentiation of microbial function through sediment-hosted aquifers and enrichment of novel symbionts in the deep terrestrial subsurface.</title>
        <authorList>
            <person name="Probst A.J."/>
            <person name="Ladd B."/>
            <person name="Jarett J.K."/>
            <person name="Geller-Mcgrath D.E."/>
            <person name="Sieber C.M."/>
            <person name="Emerson J.B."/>
            <person name="Anantharaman K."/>
            <person name="Thomas B.C."/>
            <person name="Malmstrom R."/>
            <person name="Stieglmeier M."/>
            <person name="Klingl A."/>
            <person name="Woyke T."/>
            <person name="Ryan C.M."/>
            <person name="Banfield J.F."/>
        </authorList>
    </citation>
    <scope>NUCLEOTIDE SEQUENCE [LARGE SCALE GENOMIC DNA]</scope>
    <source>
        <strain evidence="17">CG22_combo_CG10-13_8_21_14_all_43_18</strain>
    </source>
</reference>
<comment type="cofactor">
    <cofactor evidence="12 13 14">
        <name>Zn(2+)</name>
        <dbReference type="ChEBI" id="CHEBI:29105"/>
    </cofactor>
    <text evidence="12 13 14">Binds 1 zinc ion per monomer.</text>
</comment>
<keyword evidence="9" id="KW-0460">Magnesium</keyword>
<keyword evidence="7 12" id="KW-0863">Zinc-finger</keyword>
<evidence type="ECO:0000256" key="4">
    <source>
        <dbReference type="ARBA" id="ARBA00022695"/>
    </source>
</evidence>
<accession>A0A2H0DVY9</accession>
<dbReference type="Pfam" id="PF01807">
    <property type="entry name" value="Zn_ribbon_DnaG"/>
    <property type="match status" value="1"/>
</dbReference>
<evidence type="ECO:0000256" key="10">
    <source>
        <dbReference type="ARBA" id="ARBA00023125"/>
    </source>
</evidence>
<sequence length="569" mass="65209">MASAIEQIKNRLSVVDVIGSYLKLQKAGANFKSRCPFHNEKTPSFFVSPERDSYYCFGCGRRGDIFDFVQEFEGMDFAGSLKILADKAGVEIKKGDFRKKNKDEKLFSVIEEARGFYEEKLAQNKDAQKYLKERGLKEEIIREFKIGFAPDSWRELKEFLLSKSFREEEMLSAGLLKSGDRGGYDTFRGRIMFNINDASGRTIAFSGRILKDREESAKYINSPETEIFKKSKTLFAYDKAKFEMRKKDFAILVEGTVDAIMAHQAGYRNTVAPLGTALTKEQLEKIARITKKLVMAFDSDSAGLKASARGAKMALAMGFDLKVAAMPKSLDPADLIKADVQAWKKSIRHSKHIIEFYLQRIQAEESDRRKLNLRAREEILPFVAQIANKIDQAHFIKVLSETLQISEEAVYSEVGKIDFLGLEVSSLRKDSEKESKKTGKKETIVRKICGLILWQESLKDTAFETSFGRKELLRIAKGENLFENFDEKMVDEIVFEANILYENDTGLKKEFEELLLRLEEEYLRKELSEKMAILKDTEKEGGEKEERILRDCQNLSKSISKIRSKFNHY</sequence>
<evidence type="ECO:0000313" key="18">
    <source>
        <dbReference type="Proteomes" id="UP000231276"/>
    </source>
</evidence>
<keyword evidence="2 12" id="KW-0639">Primosome</keyword>
<dbReference type="InterPro" id="IPR002694">
    <property type="entry name" value="Znf_CHC2"/>
</dbReference>
<dbReference type="PROSITE" id="PS50880">
    <property type="entry name" value="TOPRIM"/>
    <property type="match status" value="1"/>
</dbReference>
<comment type="caution">
    <text evidence="17">The sequence shown here is derived from an EMBL/GenBank/DDBJ whole genome shotgun (WGS) entry which is preliminary data.</text>
</comment>
<dbReference type="EMBL" id="PCTS01000037">
    <property type="protein sequence ID" value="PIP86316.1"/>
    <property type="molecule type" value="Genomic_DNA"/>
</dbReference>
<dbReference type="Gene3D" id="3.90.580.10">
    <property type="entry name" value="Zinc finger, CHC2-type domain"/>
    <property type="match status" value="1"/>
</dbReference>
<dbReference type="Gene3D" id="3.40.1360.10">
    <property type="match status" value="1"/>
</dbReference>
<evidence type="ECO:0000256" key="6">
    <source>
        <dbReference type="ARBA" id="ARBA00022723"/>
    </source>
</evidence>
<keyword evidence="10 12" id="KW-0238">DNA-binding</keyword>
<evidence type="ECO:0000256" key="13">
    <source>
        <dbReference type="PIRNR" id="PIRNR002811"/>
    </source>
</evidence>
<keyword evidence="5 12" id="KW-0235">DNA replication</keyword>
<keyword evidence="3 12" id="KW-0808">Transferase</keyword>
<dbReference type="InterPro" id="IPR006171">
    <property type="entry name" value="TOPRIM_dom"/>
</dbReference>
<dbReference type="PANTHER" id="PTHR30313">
    <property type="entry name" value="DNA PRIMASE"/>
    <property type="match status" value="1"/>
</dbReference>
<keyword evidence="15" id="KW-0175">Coiled coil</keyword>
<dbReference type="GO" id="GO:0003899">
    <property type="term" value="F:DNA-directed RNA polymerase activity"/>
    <property type="evidence" value="ECO:0007669"/>
    <property type="project" value="UniProtKB-UniRule"/>
</dbReference>
<evidence type="ECO:0000313" key="17">
    <source>
        <dbReference type="EMBL" id="PIP86316.1"/>
    </source>
</evidence>
<organism evidence="17 18">
    <name type="scientific">Candidatus Campbellbacteria bacterium CG22_combo_CG10-13_8_21_14_all_43_18</name>
    <dbReference type="NCBI Taxonomy" id="1974530"/>
    <lineage>
        <taxon>Bacteria</taxon>
        <taxon>Candidatus Campbelliibacteriota</taxon>
    </lineage>
</organism>
<dbReference type="GO" id="GO:0005737">
    <property type="term" value="C:cytoplasm"/>
    <property type="evidence" value="ECO:0007669"/>
    <property type="project" value="TreeGrafter"/>
</dbReference>
<evidence type="ECO:0000256" key="1">
    <source>
        <dbReference type="ARBA" id="ARBA00022478"/>
    </source>
</evidence>
<dbReference type="SUPFAM" id="SSF57783">
    <property type="entry name" value="Zinc beta-ribbon"/>
    <property type="match status" value="1"/>
</dbReference>
<evidence type="ECO:0000256" key="2">
    <source>
        <dbReference type="ARBA" id="ARBA00022515"/>
    </source>
</evidence>
<dbReference type="Pfam" id="PF08275">
    <property type="entry name" value="DNAG_N"/>
    <property type="match status" value="1"/>
</dbReference>
<evidence type="ECO:0000256" key="15">
    <source>
        <dbReference type="SAM" id="Coils"/>
    </source>
</evidence>
<proteinExistence type="inferred from homology"/>
<keyword evidence="1 12" id="KW-0240">DNA-directed RNA polymerase</keyword>
<dbReference type="GO" id="GO:0003677">
    <property type="term" value="F:DNA binding"/>
    <property type="evidence" value="ECO:0007669"/>
    <property type="project" value="UniProtKB-KW"/>
</dbReference>
<dbReference type="GO" id="GO:0006269">
    <property type="term" value="P:DNA replication, synthesis of primer"/>
    <property type="evidence" value="ECO:0007669"/>
    <property type="project" value="UniProtKB-UniRule"/>
</dbReference>
<dbReference type="NCBIfam" id="TIGR01391">
    <property type="entry name" value="dnaG"/>
    <property type="match status" value="1"/>
</dbReference>
<evidence type="ECO:0000256" key="9">
    <source>
        <dbReference type="ARBA" id="ARBA00022842"/>
    </source>
</evidence>
<dbReference type="PIRSF" id="PIRSF002811">
    <property type="entry name" value="DnaG"/>
    <property type="match status" value="1"/>
</dbReference>
<evidence type="ECO:0000256" key="7">
    <source>
        <dbReference type="ARBA" id="ARBA00022771"/>
    </source>
</evidence>
<dbReference type="SMART" id="SM00400">
    <property type="entry name" value="ZnF_CHCC"/>
    <property type="match status" value="1"/>
</dbReference>
<evidence type="ECO:0000256" key="8">
    <source>
        <dbReference type="ARBA" id="ARBA00022833"/>
    </source>
</evidence>
<feature type="domain" description="Toprim" evidence="16">
    <location>
        <begin position="248"/>
        <end position="329"/>
    </location>
</feature>
<comment type="domain">
    <text evidence="12">Contains an N-terminal zinc-binding domain, a central core domain that contains the primase activity, and a C-terminal DnaB-binding domain.</text>
</comment>
<name>A0A2H0DVY9_9BACT</name>
<protein>
    <recommendedName>
        <fullName evidence="12 13">DNA primase</fullName>
        <ecNumber evidence="12">2.7.7.101</ecNumber>
    </recommendedName>
</protein>
<keyword evidence="11 12" id="KW-0804">Transcription</keyword>
<evidence type="ECO:0000259" key="16">
    <source>
        <dbReference type="PROSITE" id="PS50880"/>
    </source>
</evidence>
<feature type="coiled-coil region" evidence="15">
    <location>
        <begin position="501"/>
        <end position="528"/>
    </location>
</feature>
<keyword evidence="4 12" id="KW-0548">Nucleotidyltransferase</keyword>
<dbReference type="CDD" id="cd03364">
    <property type="entry name" value="TOPRIM_DnaG_primases"/>
    <property type="match status" value="1"/>
</dbReference>
<comment type="catalytic activity">
    <reaction evidence="12">
        <text>ssDNA + n NTP = ssDNA/pppN(pN)n-1 hybrid + (n-1) diphosphate.</text>
        <dbReference type="EC" id="2.7.7.101"/>
    </reaction>
</comment>
<comment type="similarity">
    <text evidence="12 13">Belongs to the DnaG primase family.</text>
</comment>
<comment type="subunit">
    <text evidence="12">Monomer. Interacts with DnaB.</text>
</comment>
<comment type="function">
    <text evidence="12 13">RNA polymerase that catalyzes the synthesis of short RNA molecules used as primers for DNA polymerase during DNA replication.</text>
</comment>
<dbReference type="EC" id="2.7.7.101" evidence="12"/>
<dbReference type="Gene3D" id="3.90.980.10">
    <property type="entry name" value="DNA primase, catalytic core, N-terminal domain"/>
    <property type="match status" value="1"/>
</dbReference>
<evidence type="ECO:0000256" key="5">
    <source>
        <dbReference type="ARBA" id="ARBA00022705"/>
    </source>
</evidence>
<feature type="zinc finger region" description="CHC2-type" evidence="12 14">
    <location>
        <begin position="35"/>
        <end position="59"/>
    </location>
</feature>
<dbReference type="Proteomes" id="UP000231276">
    <property type="component" value="Unassembled WGS sequence"/>
</dbReference>
<evidence type="ECO:0000256" key="11">
    <source>
        <dbReference type="ARBA" id="ARBA00023163"/>
    </source>
</evidence>